<dbReference type="CDD" id="cd13831">
    <property type="entry name" value="HU"/>
    <property type="match status" value="1"/>
</dbReference>
<dbReference type="GO" id="GO:0005829">
    <property type="term" value="C:cytosol"/>
    <property type="evidence" value="ECO:0007669"/>
    <property type="project" value="TreeGrafter"/>
</dbReference>
<dbReference type="SUPFAM" id="SSF47729">
    <property type="entry name" value="IHF-like DNA-binding proteins"/>
    <property type="match status" value="1"/>
</dbReference>
<dbReference type="GO" id="GO:0030261">
    <property type="term" value="P:chromosome condensation"/>
    <property type="evidence" value="ECO:0007669"/>
    <property type="project" value="UniProtKB-KW"/>
</dbReference>
<evidence type="ECO:0000313" key="6">
    <source>
        <dbReference type="Proteomes" id="UP000230543"/>
    </source>
</evidence>
<dbReference type="Proteomes" id="UP000230543">
    <property type="component" value="Unassembled WGS sequence"/>
</dbReference>
<feature type="coiled-coil region" evidence="4">
    <location>
        <begin position="11"/>
        <end position="38"/>
    </location>
</feature>
<comment type="caution">
    <text evidence="5">The sequence shown here is derived from an EMBL/GenBank/DDBJ whole genome shotgun (WGS) entry which is preliminary data.</text>
</comment>
<keyword evidence="4" id="KW-0175">Coiled coil</keyword>
<dbReference type="PRINTS" id="PR01727">
    <property type="entry name" value="DNABINDINGHU"/>
</dbReference>
<dbReference type="InterPro" id="IPR000119">
    <property type="entry name" value="Hist_DNA-bd"/>
</dbReference>
<name>A0A2M6WCV5_9BACT</name>
<evidence type="ECO:0008006" key="7">
    <source>
        <dbReference type="Google" id="ProtNLM"/>
    </source>
</evidence>
<evidence type="ECO:0000256" key="4">
    <source>
        <dbReference type="SAM" id="Coils"/>
    </source>
</evidence>
<dbReference type="SMART" id="SM00411">
    <property type="entry name" value="BHL"/>
    <property type="match status" value="1"/>
</dbReference>
<evidence type="ECO:0000256" key="1">
    <source>
        <dbReference type="ARBA" id="ARBA00023067"/>
    </source>
</evidence>
<accession>A0A2M6WCV5</accession>
<dbReference type="InterPro" id="IPR010992">
    <property type="entry name" value="IHF-like_DNA-bd_dom_sf"/>
</dbReference>
<protein>
    <recommendedName>
        <fullName evidence="7">DNA-binding protein</fullName>
    </recommendedName>
</protein>
<keyword evidence="1" id="KW-0226">DNA condensation</keyword>
<evidence type="ECO:0000256" key="3">
    <source>
        <dbReference type="RuleBase" id="RU003939"/>
    </source>
</evidence>
<dbReference type="Pfam" id="PF00216">
    <property type="entry name" value="Bac_DNA_binding"/>
    <property type="match status" value="1"/>
</dbReference>
<dbReference type="EMBL" id="PFBO01000041">
    <property type="protein sequence ID" value="PIT90574.1"/>
    <property type="molecule type" value="Genomic_DNA"/>
</dbReference>
<gene>
    <name evidence="5" type="ORF">COU22_01395</name>
</gene>
<organism evidence="5 6">
    <name type="scientific">Candidatus Komeilibacteria bacterium CG10_big_fil_rev_8_21_14_0_10_41_13</name>
    <dbReference type="NCBI Taxonomy" id="1974476"/>
    <lineage>
        <taxon>Bacteria</taxon>
        <taxon>Candidatus Komeiliibacteriota</taxon>
    </lineage>
</organism>
<reference evidence="6" key="1">
    <citation type="submission" date="2017-09" db="EMBL/GenBank/DDBJ databases">
        <title>Depth-based differentiation of microbial function through sediment-hosted aquifers and enrichment of novel symbionts in the deep terrestrial subsurface.</title>
        <authorList>
            <person name="Probst A.J."/>
            <person name="Ladd B."/>
            <person name="Jarett J.K."/>
            <person name="Geller-Mcgrath D.E."/>
            <person name="Sieber C.M.K."/>
            <person name="Emerson J.B."/>
            <person name="Anantharaman K."/>
            <person name="Thomas B.C."/>
            <person name="Malmstrom R."/>
            <person name="Stieglmeier M."/>
            <person name="Klingl A."/>
            <person name="Woyke T."/>
            <person name="Ryan C.M."/>
            <person name="Banfield J.F."/>
        </authorList>
    </citation>
    <scope>NUCLEOTIDE SEQUENCE [LARGE SCALE GENOMIC DNA]</scope>
</reference>
<comment type="similarity">
    <text evidence="3">Belongs to the bacterial histone-like protein family.</text>
</comment>
<evidence type="ECO:0000313" key="5">
    <source>
        <dbReference type="EMBL" id="PIT90574.1"/>
    </source>
</evidence>
<dbReference type="Gene3D" id="4.10.520.10">
    <property type="entry name" value="IHF-like DNA-binding proteins"/>
    <property type="match status" value="1"/>
</dbReference>
<dbReference type="PANTHER" id="PTHR33175:SF3">
    <property type="entry name" value="DNA-BINDING PROTEIN HU-BETA"/>
    <property type="match status" value="1"/>
</dbReference>
<dbReference type="GO" id="GO:0003677">
    <property type="term" value="F:DNA binding"/>
    <property type="evidence" value="ECO:0007669"/>
    <property type="project" value="UniProtKB-KW"/>
</dbReference>
<keyword evidence="2" id="KW-0238">DNA-binding</keyword>
<dbReference type="PANTHER" id="PTHR33175">
    <property type="entry name" value="DNA-BINDING PROTEIN HU"/>
    <property type="match status" value="1"/>
</dbReference>
<dbReference type="GO" id="GO:0030527">
    <property type="term" value="F:structural constituent of chromatin"/>
    <property type="evidence" value="ECO:0007669"/>
    <property type="project" value="InterPro"/>
</dbReference>
<dbReference type="AlphaFoldDB" id="A0A2M6WCV5"/>
<sequence>MNKVALAEKIADKLGLNKKQVEEMLEAFEETVTESLKNQEEVTLTGFGTFSARVRGARMGVNPQHPSEKINIPEVVVPKFKAGKALKDALKS</sequence>
<proteinExistence type="inferred from homology"/>
<evidence type="ECO:0000256" key="2">
    <source>
        <dbReference type="ARBA" id="ARBA00023125"/>
    </source>
</evidence>